<comment type="caution">
    <text evidence="2">The sequence shown here is derived from an EMBL/GenBank/DDBJ whole genome shotgun (WGS) entry which is preliminary data.</text>
</comment>
<dbReference type="Proteomes" id="UP000499080">
    <property type="component" value="Unassembled WGS sequence"/>
</dbReference>
<evidence type="ECO:0000313" key="3">
    <source>
        <dbReference type="Proteomes" id="UP000499080"/>
    </source>
</evidence>
<name>A0A4Y2R8R5_ARAVE</name>
<accession>A0A4Y2R8R5</accession>
<feature type="compositionally biased region" description="Polar residues" evidence="1">
    <location>
        <begin position="1"/>
        <end position="19"/>
    </location>
</feature>
<protein>
    <submittedName>
        <fullName evidence="2">Uncharacterized protein</fullName>
    </submittedName>
</protein>
<evidence type="ECO:0000313" key="2">
    <source>
        <dbReference type="EMBL" id="GBN71215.1"/>
    </source>
</evidence>
<dbReference type="EMBL" id="BGPR01015936">
    <property type="protein sequence ID" value="GBN71215.1"/>
    <property type="molecule type" value="Genomic_DNA"/>
</dbReference>
<feature type="compositionally biased region" description="Basic and acidic residues" evidence="1">
    <location>
        <begin position="25"/>
        <end position="37"/>
    </location>
</feature>
<sequence length="113" mass="12613">MQKGYNFSDSLSKNLNPTSAIPKPTDGDSPDHDKDESSVPLGFKTSKTITSSSQPRDVSGVVSIEELTKQMKEYNLEHDLTEFLVQHLQKLATGFATKSRASYSFSCERRHCK</sequence>
<keyword evidence="3" id="KW-1185">Reference proteome</keyword>
<gene>
    <name evidence="2" type="ORF">AVEN_78206_1</name>
</gene>
<dbReference type="AlphaFoldDB" id="A0A4Y2R8R5"/>
<feature type="region of interest" description="Disordered" evidence="1">
    <location>
        <begin position="1"/>
        <end position="57"/>
    </location>
</feature>
<proteinExistence type="predicted"/>
<feature type="compositionally biased region" description="Polar residues" evidence="1">
    <location>
        <begin position="45"/>
        <end position="56"/>
    </location>
</feature>
<evidence type="ECO:0000256" key="1">
    <source>
        <dbReference type="SAM" id="MobiDB-lite"/>
    </source>
</evidence>
<reference evidence="2 3" key="1">
    <citation type="journal article" date="2019" name="Sci. Rep.">
        <title>Orb-weaving spider Araneus ventricosus genome elucidates the spidroin gene catalogue.</title>
        <authorList>
            <person name="Kono N."/>
            <person name="Nakamura H."/>
            <person name="Ohtoshi R."/>
            <person name="Moran D.A.P."/>
            <person name="Shinohara A."/>
            <person name="Yoshida Y."/>
            <person name="Fujiwara M."/>
            <person name="Mori M."/>
            <person name="Tomita M."/>
            <person name="Arakawa K."/>
        </authorList>
    </citation>
    <scope>NUCLEOTIDE SEQUENCE [LARGE SCALE GENOMIC DNA]</scope>
</reference>
<organism evidence="2 3">
    <name type="scientific">Araneus ventricosus</name>
    <name type="common">Orbweaver spider</name>
    <name type="synonym">Epeira ventricosa</name>
    <dbReference type="NCBI Taxonomy" id="182803"/>
    <lineage>
        <taxon>Eukaryota</taxon>
        <taxon>Metazoa</taxon>
        <taxon>Ecdysozoa</taxon>
        <taxon>Arthropoda</taxon>
        <taxon>Chelicerata</taxon>
        <taxon>Arachnida</taxon>
        <taxon>Araneae</taxon>
        <taxon>Araneomorphae</taxon>
        <taxon>Entelegynae</taxon>
        <taxon>Araneoidea</taxon>
        <taxon>Araneidae</taxon>
        <taxon>Araneus</taxon>
    </lineage>
</organism>